<sequence>MAKYVKKLFIKVKVPGDESTSDKWGLKTPSTSQRSRLTALEAAFSTELTPEMLEEYQRDMYKNPLEFEPPTPKAATATPSTQRNVAAPSRTMSVPPQRVSGWNESENAITDDYYHPKLVRERPQPGADHFISASAPLAPTTGLSSSTADRNCPVGPVLEQLSDAEGIGCLSPSFTAGSIVPLFSESEVNHPENKSYLRDSRHSQTSKVDDKGNETDSLPFGGNQSPESNSCVVENLERKRHQRRKGSRHSGHCLSLPNIDISPVLDTRKTPPRSSSRDESPRCRSVGGMESMEHKSSGSRLLSKRVVEDEDDDVGGEYGSVHDSSRYNGSSAGGCLRPLRNTSGNFRDMSPRVVSPPATAMATEGSAPARVANNDDDDDDNADLLSFETFLMGDADVDELRVVYYQGLSARTGLLPLRAPDFTPAELGVFAGFVTIADEVPKRHNKGDKQQCAQTVGGLRDGEEAGETFRAWMDQCVMEVVMDVAERSSRMGGGPSSGERRSQASVRADDDVDRTSNLQLLLGVFYRHILTIDRTALAWLMCLLSFLGHAYRWGGYSGSTSSNHFTSSVSTSPRQSMQQGRGARQQQQDVEREEEEKIAQLHRTASLSLMEVFGCNNPLYLLWKRVCDRLEIPMLCGTYDTLLGANFEVSGIEPGTPYSWRDIASRPREDISIRFLFNADPLCRQVEMAFIRMIIRIESLGAPVCGLAVDAVEAAGRDDVDGLVVALDSIAASLDIILNEMETMLPLNPDSKPAKEPSLDLDRFFRFVQPFGFGGGGNGALYAFRGGSTFVMAVLQSLVMDEDDSGKRTPKANAASSTERHGIADDLCAADVPMALLPGPKRFLAKLHRLSAVVHTCVSRERARRPDLVRSFDRCLQGVKRWRDRTSVLSQVPSENYSIKAHNSYEVNKQSHSATIGDRADLRQGRERAIEGGSGAWRALVDGSGSVSPASAMPTRAGAEARNWDISETCRNTAVSSCNGVAHHGSPSSSTGLGGGRGGEGGYGERRPTSCPDGVPAGPLPLSGGAGYYHEATGKPLTHQSGTTHRSGGIVEMSGELSSASLADYRSERSYRRNRRNEILAARNSRRSGGSSGSIGLKGSRDGMNGNRGEAEQQENEAGSIHRHHRREGSGSSRIPPSRRRMHRRDEDQRHLFDDDEKGYPGENQQRKVDDFLDPSLSDSSTFMMPSPSTSFLCTPMTVRQPVLPARSRRTRRSKQSSSFGRTAPTTAPMARSTFDADPPMKAALQRGYHQEVPQRDGVMVPLNDSPGGGRGGGSHVSIGSNMQNTSRSSTVASVERTMGRGGGGRMVLTEQSRGMLPGVGTNAMVSKDRASPVHRPVMAVESSSYRGGDNLAPRMTALGKKKSPLPPASKKEGMIKLKKKSLGAGMFSMRSRFGCAGSAHTMSMTFSNSAAVTARRRSKQQGKVLGWLFRKRPQTPPKAVSDSRNRRPKPPQQQPGGLLG</sequence>
<feature type="compositionally biased region" description="Polar residues" evidence="1">
    <location>
        <begin position="90"/>
        <end position="105"/>
    </location>
</feature>
<protein>
    <submittedName>
        <fullName evidence="2">Uncharacterized protein</fullName>
    </submittedName>
</protein>
<feature type="compositionally biased region" description="Low complexity" evidence="1">
    <location>
        <begin position="564"/>
        <end position="588"/>
    </location>
</feature>
<comment type="caution">
    <text evidence="2">The sequence shown here is derived from an EMBL/GenBank/DDBJ whole genome shotgun (WGS) entry which is preliminary data.</text>
</comment>
<reference evidence="2 3" key="1">
    <citation type="journal article" date="2018" name="Cell">
        <title>The Chara Genome: Secondary Complexity and Implications for Plant Terrestrialization.</title>
        <authorList>
            <person name="Nishiyama T."/>
            <person name="Sakayama H."/>
            <person name="Vries J.D."/>
            <person name="Buschmann H."/>
            <person name="Saint-Marcoux D."/>
            <person name="Ullrich K.K."/>
            <person name="Haas F.B."/>
            <person name="Vanderstraeten L."/>
            <person name="Becker D."/>
            <person name="Lang D."/>
            <person name="Vosolsobe S."/>
            <person name="Rombauts S."/>
            <person name="Wilhelmsson P.K.I."/>
            <person name="Janitza P."/>
            <person name="Kern R."/>
            <person name="Heyl A."/>
            <person name="Rumpler F."/>
            <person name="Villalobos L.I.A.C."/>
            <person name="Clay J.M."/>
            <person name="Skokan R."/>
            <person name="Toyoda A."/>
            <person name="Suzuki Y."/>
            <person name="Kagoshima H."/>
            <person name="Schijlen E."/>
            <person name="Tajeshwar N."/>
            <person name="Catarino B."/>
            <person name="Hetherington A.J."/>
            <person name="Saltykova A."/>
            <person name="Bonnot C."/>
            <person name="Breuninger H."/>
            <person name="Symeonidi A."/>
            <person name="Radhakrishnan G.V."/>
            <person name="Van Nieuwerburgh F."/>
            <person name="Deforce D."/>
            <person name="Chang C."/>
            <person name="Karol K.G."/>
            <person name="Hedrich R."/>
            <person name="Ulvskov P."/>
            <person name="Glockner G."/>
            <person name="Delwiche C.F."/>
            <person name="Petrasek J."/>
            <person name="Van de Peer Y."/>
            <person name="Friml J."/>
            <person name="Beilby M."/>
            <person name="Dolan L."/>
            <person name="Kohara Y."/>
            <person name="Sugano S."/>
            <person name="Fujiyama A."/>
            <person name="Delaux P.-M."/>
            <person name="Quint M."/>
            <person name="TheiBen G."/>
            <person name="Hagemann M."/>
            <person name="Harholt J."/>
            <person name="Dunand C."/>
            <person name="Zachgo S."/>
            <person name="Langdale J."/>
            <person name="Maumus F."/>
            <person name="Straeten D.V.D."/>
            <person name="Gould S.B."/>
            <person name="Rensing S.A."/>
        </authorList>
    </citation>
    <scope>NUCLEOTIDE SEQUENCE [LARGE SCALE GENOMIC DNA]</scope>
    <source>
        <strain evidence="2 3">S276</strain>
    </source>
</reference>
<feature type="region of interest" description="Disordered" evidence="1">
    <location>
        <begin position="564"/>
        <end position="594"/>
    </location>
</feature>
<dbReference type="GO" id="GO:0020037">
    <property type="term" value="F:heme binding"/>
    <property type="evidence" value="ECO:0007669"/>
    <property type="project" value="InterPro"/>
</dbReference>
<dbReference type="Gene3D" id="1.20.58.480">
    <property type="match status" value="1"/>
</dbReference>
<feature type="region of interest" description="Disordered" evidence="1">
    <location>
        <begin position="63"/>
        <end position="105"/>
    </location>
</feature>
<dbReference type="Gramene" id="GBG71682">
    <property type="protein sequence ID" value="GBG71682"/>
    <property type="gene ID" value="CBR_g9095"/>
</dbReference>
<gene>
    <name evidence="2" type="ORF">CBR_g9095</name>
</gene>
<dbReference type="Proteomes" id="UP000265515">
    <property type="component" value="Unassembled WGS sequence"/>
</dbReference>
<dbReference type="GO" id="GO:0046872">
    <property type="term" value="F:metal ion binding"/>
    <property type="evidence" value="ECO:0007669"/>
    <property type="project" value="InterPro"/>
</dbReference>
<evidence type="ECO:0000313" key="3">
    <source>
        <dbReference type="Proteomes" id="UP000265515"/>
    </source>
</evidence>
<evidence type="ECO:0000313" key="2">
    <source>
        <dbReference type="EMBL" id="GBG71682.1"/>
    </source>
</evidence>
<feature type="region of interest" description="Disordered" evidence="1">
    <location>
        <begin position="1413"/>
        <end position="1461"/>
    </location>
</feature>
<feature type="region of interest" description="Disordered" evidence="1">
    <location>
        <begin position="980"/>
        <end position="1049"/>
    </location>
</feature>
<feature type="compositionally biased region" description="Polar residues" evidence="1">
    <location>
        <begin position="1282"/>
        <end position="1293"/>
    </location>
</feature>
<feature type="region of interest" description="Disordered" evidence="1">
    <location>
        <begin position="1266"/>
        <end position="1308"/>
    </location>
</feature>
<accession>A0A388KNR1</accession>
<dbReference type="SUPFAM" id="SSF140959">
    <property type="entry name" value="Indolic compounds 2,3-dioxygenase-like"/>
    <property type="match status" value="1"/>
</dbReference>
<feature type="compositionally biased region" description="Basic residues" evidence="1">
    <location>
        <begin position="238"/>
        <end position="251"/>
    </location>
</feature>
<keyword evidence="3" id="KW-1185">Reference proteome</keyword>
<feature type="compositionally biased region" description="Low complexity" evidence="1">
    <location>
        <begin position="1014"/>
        <end position="1023"/>
    </location>
</feature>
<feature type="region of interest" description="Disordered" evidence="1">
    <location>
        <begin position="191"/>
        <end position="378"/>
    </location>
</feature>
<feature type="region of interest" description="Disordered" evidence="1">
    <location>
        <begin position="487"/>
        <end position="509"/>
    </location>
</feature>
<feature type="compositionally biased region" description="Basic and acidic residues" evidence="1">
    <location>
        <begin position="1144"/>
        <end position="1153"/>
    </location>
</feature>
<feature type="compositionally biased region" description="Gly residues" evidence="1">
    <location>
        <begin position="992"/>
        <end position="1002"/>
    </location>
</feature>
<feature type="compositionally biased region" description="Polar residues" evidence="1">
    <location>
        <begin position="222"/>
        <end position="232"/>
    </location>
</feature>
<proteinExistence type="predicted"/>
<evidence type="ECO:0000256" key="1">
    <source>
        <dbReference type="SAM" id="MobiDB-lite"/>
    </source>
</evidence>
<feature type="region of interest" description="Disordered" evidence="1">
    <location>
        <begin position="1076"/>
        <end position="1171"/>
    </location>
</feature>
<organism evidence="2 3">
    <name type="scientific">Chara braunii</name>
    <name type="common">Braun's stonewort</name>
    <dbReference type="NCBI Taxonomy" id="69332"/>
    <lineage>
        <taxon>Eukaryota</taxon>
        <taxon>Viridiplantae</taxon>
        <taxon>Streptophyta</taxon>
        <taxon>Charophyceae</taxon>
        <taxon>Charales</taxon>
        <taxon>Characeae</taxon>
        <taxon>Chara</taxon>
    </lineage>
</organism>
<dbReference type="GO" id="GO:0019441">
    <property type="term" value="P:L-tryptophan catabolic process to kynurenine"/>
    <property type="evidence" value="ECO:0007669"/>
    <property type="project" value="InterPro"/>
</dbReference>
<name>A0A388KNR1_CHABU</name>
<feature type="compositionally biased region" description="Basic and acidic residues" evidence="1">
    <location>
        <begin position="191"/>
        <end position="214"/>
    </location>
</feature>
<dbReference type="EMBL" id="BFEA01000151">
    <property type="protein sequence ID" value="GBG71682.1"/>
    <property type="molecule type" value="Genomic_DNA"/>
</dbReference>
<feature type="region of interest" description="Disordered" evidence="1">
    <location>
        <begin position="1204"/>
        <end position="1235"/>
    </location>
</feature>
<dbReference type="InterPro" id="IPR037217">
    <property type="entry name" value="Trp/Indoleamine_2_3_dOase-like"/>
</dbReference>
<dbReference type="STRING" id="69332.A0A388KNR1"/>